<dbReference type="PANTHER" id="PTHR31791:SF49">
    <property type="entry name" value="INACTIVE PROTEIN FRIGIDA"/>
    <property type="match status" value="1"/>
</dbReference>
<dbReference type="PANTHER" id="PTHR31791">
    <property type="entry name" value="FRIGIDA-LIKE PROTEIN 3-RELATED"/>
    <property type="match status" value="1"/>
</dbReference>
<gene>
    <name evidence="7" type="ORF">F511_02636</name>
</gene>
<dbReference type="Pfam" id="PF07899">
    <property type="entry name" value="Frigida"/>
    <property type="match status" value="1"/>
</dbReference>
<dbReference type="Proteomes" id="UP000250235">
    <property type="component" value="Unassembled WGS sequence"/>
</dbReference>
<evidence type="ECO:0000256" key="2">
    <source>
        <dbReference type="ARBA" id="ARBA00022473"/>
    </source>
</evidence>
<comment type="similarity">
    <text evidence="1 5">Belongs to the Frigida family.</text>
</comment>
<keyword evidence="2 5" id="KW-0217">Developmental protein</keyword>
<protein>
    <recommendedName>
        <fullName evidence="5">FRIGIDA-like protein</fullName>
    </recommendedName>
</protein>
<feature type="region of interest" description="Disordered" evidence="6">
    <location>
        <begin position="577"/>
        <end position="597"/>
    </location>
</feature>
<dbReference type="InterPro" id="IPR012474">
    <property type="entry name" value="Frigida"/>
</dbReference>
<sequence>MDTGMEAGHLRSPAAPYLAEEETECSLPQGQELQSCLVDQSPINIIDSLTELKGLCYAITDFNQCFEDLQNHLESIKNAILSKLSSETNSISTLSLPIEELPNSAEGEDKNPLSELEKLCKTMCSRDVKKYLIANLSNIDKLREEVPRALKLAPNPSKLVLECLGRFFLQGSKAYTKNSPMIPAREASVLILECFLLMMGMDDDDGAMAIDKGVKEEAENVAVAWRKRLLSEGGVAKASEIDARGLLLFLSCFGILNKFKRDDIQDLVVAGNVKEILGVLQKSRALMNLVPEMVEWLIRNNKELSAVDLVYTFGLVERFNPQTILISFLRESKETGKRIKKAAMGSAAAMLQANKKQLATLRSIVECLERYEIDPSKLLPGWQILQKISNLEKEIAILDRKKGDKGNKRKSSETDTPRMLKIQEAKRARFTGHGPQHNTQDHVDALPSHVYNYSATPSVVYGGPGACLIPENMHPPADLSANHAGGLSTGSYSGVYRQVINHGTQPHSWHVDEALIEKYSGHSTSHGVTSLYRASTSAQGFAGNPNGGPGTRSTASDLYQFADSVLESGSYLGSISRGTNTVPVPTLTPAQRSSYLY</sequence>
<dbReference type="AlphaFoldDB" id="A0A2Z7AT68"/>
<dbReference type="EMBL" id="KV014357">
    <property type="protein sequence ID" value="KZV22619.1"/>
    <property type="molecule type" value="Genomic_DNA"/>
</dbReference>
<evidence type="ECO:0000313" key="7">
    <source>
        <dbReference type="EMBL" id="KZV22619.1"/>
    </source>
</evidence>
<evidence type="ECO:0000313" key="8">
    <source>
        <dbReference type="Proteomes" id="UP000250235"/>
    </source>
</evidence>
<dbReference type="GO" id="GO:0009908">
    <property type="term" value="P:flower development"/>
    <property type="evidence" value="ECO:0007669"/>
    <property type="project" value="UniProtKB-KW"/>
</dbReference>
<evidence type="ECO:0000256" key="6">
    <source>
        <dbReference type="SAM" id="MobiDB-lite"/>
    </source>
</evidence>
<evidence type="ECO:0000256" key="3">
    <source>
        <dbReference type="ARBA" id="ARBA00022782"/>
    </source>
</evidence>
<name>A0A2Z7AT68_9LAMI</name>
<evidence type="ECO:0000256" key="1">
    <source>
        <dbReference type="ARBA" id="ARBA00008956"/>
    </source>
</evidence>
<proteinExistence type="inferred from homology"/>
<dbReference type="GO" id="GO:0030154">
    <property type="term" value="P:cell differentiation"/>
    <property type="evidence" value="ECO:0007669"/>
    <property type="project" value="UniProtKB-KW"/>
</dbReference>
<evidence type="ECO:0000256" key="4">
    <source>
        <dbReference type="ARBA" id="ARBA00023089"/>
    </source>
</evidence>
<evidence type="ECO:0000256" key="5">
    <source>
        <dbReference type="RuleBase" id="RU364012"/>
    </source>
</evidence>
<organism evidence="7 8">
    <name type="scientific">Dorcoceras hygrometricum</name>
    <dbReference type="NCBI Taxonomy" id="472368"/>
    <lineage>
        <taxon>Eukaryota</taxon>
        <taxon>Viridiplantae</taxon>
        <taxon>Streptophyta</taxon>
        <taxon>Embryophyta</taxon>
        <taxon>Tracheophyta</taxon>
        <taxon>Spermatophyta</taxon>
        <taxon>Magnoliopsida</taxon>
        <taxon>eudicotyledons</taxon>
        <taxon>Gunneridae</taxon>
        <taxon>Pentapetalae</taxon>
        <taxon>asterids</taxon>
        <taxon>lamiids</taxon>
        <taxon>Lamiales</taxon>
        <taxon>Gesneriaceae</taxon>
        <taxon>Didymocarpoideae</taxon>
        <taxon>Trichosporeae</taxon>
        <taxon>Loxocarpinae</taxon>
        <taxon>Dorcoceras</taxon>
    </lineage>
</organism>
<accession>A0A2Z7AT68</accession>
<keyword evidence="8" id="KW-1185">Reference proteome</keyword>
<dbReference type="OrthoDB" id="776053at2759"/>
<keyword evidence="3 5" id="KW-0221">Differentiation</keyword>
<keyword evidence="4 5" id="KW-0287">Flowering</keyword>
<reference evidence="7 8" key="1">
    <citation type="journal article" date="2015" name="Proc. Natl. Acad. Sci. U.S.A.">
        <title>The resurrection genome of Boea hygrometrica: A blueprint for survival of dehydration.</title>
        <authorList>
            <person name="Xiao L."/>
            <person name="Yang G."/>
            <person name="Zhang L."/>
            <person name="Yang X."/>
            <person name="Zhao S."/>
            <person name="Ji Z."/>
            <person name="Zhou Q."/>
            <person name="Hu M."/>
            <person name="Wang Y."/>
            <person name="Chen M."/>
            <person name="Xu Y."/>
            <person name="Jin H."/>
            <person name="Xiao X."/>
            <person name="Hu G."/>
            <person name="Bao F."/>
            <person name="Hu Y."/>
            <person name="Wan P."/>
            <person name="Li L."/>
            <person name="Deng X."/>
            <person name="Kuang T."/>
            <person name="Xiang C."/>
            <person name="Zhu J.K."/>
            <person name="Oliver M.J."/>
            <person name="He Y."/>
        </authorList>
    </citation>
    <scope>NUCLEOTIDE SEQUENCE [LARGE SCALE GENOMIC DNA]</scope>
    <source>
        <strain evidence="8">cv. XS01</strain>
    </source>
</reference>